<accession>A0ABQ5XSM2</accession>
<dbReference type="RefSeq" id="WP_284322375.1">
    <property type="nucleotide sequence ID" value="NZ_BSOB01000046.1"/>
</dbReference>
<dbReference type="Proteomes" id="UP001156670">
    <property type="component" value="Unassembled WGS sequence"/>
</dbReference>
<name>A0ABQ5XSM2_9GAMM</name>
<dbReference type="EMBL" id="BSOB01000046">
    <property type="protein sequence ID" value="GLQ94690.1"/>
    <property type="molecule type" value="Genomic_DNA"/>
</dbReference>
<evidence type="ECO:0000313" key="2">
    <source>
        <dbReference type="Proteomes" id="UP001156670"/>
    </source>
</evidence>
<evidence type="ECO:0000313" key="1">
    <source>
        <dbReference type="EMBL" id="GLQ94690.1"/>
    </source>
</evidence>
<sequence length="51" mass="5790">MFASFANSGDLFKGLIMLYHVVKFGLPSRGNRAALPCVRDEQHRLTLNFIH</sequence>
<gene>
    <name evidence="1" type="ORF">GCM10007901_36420</name>
</gene>
<reference evidence="2" key="1">
    <citation type="journal article" date="2019" name="Int. J. Syst. Evol. Microbiol.">
        <title>The Global Catalogue of Microorganisms (GCM) 10K type strain sequencing project: providing services to taxonomists for standard genome sequencing and annotation.</title>
        <authorList>
            <consortium name="The Broad Institute Genomics Platform"/>
            <consortium name="The Broad Institute Genome Sequencing Center for Infectious Disease"/>
            <person name="Wu L."/>
            <person name="Ma J."/>
        </authorList>
    </citation>
    <scope>NUCLEOTIDE SEQUENCE [LARGE SCALE GENOMIC DNA]</scope>
    <source>
        <strain evidence="2">NBRC 111980</strain>
    </source>
</reference>
<comment type="caution">
    <text evidence="1">The sequence shown here is derived from an EMBL/GenBank/DDBJ whole genome shotgun (WGS) entry which is preliminary data.</text>
</comment>
<keyword evidence="2" id="KW-1185">Reference proteome</keyword>
<organism evidence="1 2">
    <name type="scientific">Dyella acidisoli</name>
    <dbReference type="NCBI Taxonomy" id="1867834"/>
    <lineage>
        <taxon>Bacteria</taxon>
        <taxon>Pseudomonadati</taxon>
        <taxon>Pseudomonadota</taxon>
        <taxon>Gammaproteobacteria</taxon>
        <taxon>Lysobacterales</taxon>
        <taxon>Rhodanobacteraceae</taxon>
        <taxon>Dyella</taxon>
    </lineage>
</organism>
<evidence type="ECO:0008006" key="3">
    <source>
        <dbReference type="Google" id="ProtNLM"/>
    </source>
</evidence>
<protein>
    <recommendedName>
        <fullName evidence="3">Transposase</fullName>
    </recommendedName>
</protein>
<proteinExistence type="predicted"/>